<dbReference type="InterPro" id="IPR052048">
    <property type="entry name" value="ST_Response_Regulator"/>
</dbReference>
<dbReference type="PANTHER" id="PTHR43228">
    <property type="entry name" value="TWO-COMPONENT RESPONSE REGULATOR"/>
    <property type="match status" value="1"/>
</dbReference>
<dbReference type="SUPFAM" id="SSF52172">
    <property type="entry name" value="CheY-like"/>
    <property type="match status" value="1"/>
</dbReference>
<dbReference type="GO" id="GO:0000160">
    <property type="term" value="P:phosphorelay signal transduction system"/>
    <property type="evidence" value="ECO:0007669"/>
    <property type="project" value="InterPro"/>
</dbReference>
<protein>
    <submittedName>
        <fullName evidence="2">Response regulator receiver domain protein (Chey-like)</fullName>
    </submittedName>
</protein>
<dbReference type="PROSITE" id="PS50110">
    <property type="entry name" value="RESPONSE_REGULATORY"/>
    <property type="match status" value="1"/>
</dbReference>
<evidence type="ECO:0000259" key="1">
    <source>
        <dbReference type="PROSITE" id="PS50110"/>
    </source>
</evidence>
<dbReference type="Gene3D" id="3.40.50.2300">
    <property type="match status" value="1"/>
</dbReference>
<accession>A0A0W8G1R9</accession>
<dbReference type="SMART" id="SM00448">
    <property type="entry name" value="REC"/>
    <property type="match status" value="1"/>
</dbReference>
<feature type="domain" description="Response regulatory" evidence="1">
    <location>
        <begin position="22"/>
        <end position="149"/>
    </location>
</feature>
<sequence length="156" mass="17872">MAVQHLVFLEFPCNLHRETVMRALIVDDDFYSRSFLEYIMHPYAFCDVAVNGEEAVMAFQRALEEKRPFSIVFMDLLMPVIDGPKALREIREIERDFGVDKASQARVIITSVLEDAEDTHNAMYLGEATSFLQKPVDEKSVLSELRRLGLVATEEI</sequence>
<reference evidence="2" key="1">
    <citation type="journal article" date="2015" name="Proc. Natl. Acad. Sci. U.S.A.">
        <title>Networks of energetic and metabolic interactions define dynamics in microbial communities.</title>
        <authorList>
            <person name="Embree M."/>
            <person name="Liu J.K."/>
            <person name="Al-Bassam M.M."/>
            <person name="Zengler K."/>
        </authorList>
    </citation>
    <scope>NUCLEOTIDE SEQUENCE</scope>
</reference>
<gene>
    <name evidence="2" type="ORF">ASZ90_003023</name>
</gene>
<dbReference type="InterPro" id="IPR011006">
    <property type="entry name" value="CheY-like_superfamily"/>
</dbReference>
<dbReference type="EMBL" id="LNQE01000360">
    <property type="protein sequence ID" value="KUG27128.1"/>
    <property type="molecule type" value="Genomic_DNA"/>
</dbReference>
<comment type="caution">
    <text evidence="2">The sequence shown here is derived from an EMBL/GenBank/DDBJ whole genome shotgun (WGS) entry which is preliminary data.</text>
</comment>
<proteinExistence type="predicted"/>
<dbReference type="PANTHER" id="PTHR43228:SF1">
    <property type="entry name" value="TWO-COMPONENT RESPONSE REGULATOR ARR22"/>
    <property type="match status" value="1"/>
</dbReference>
<dbReference type="AlphaFoldDB" id="A0A0W8G1R9"/>
<name>A0A0W8G1R9_9ZZZZ</name>
<evidence type="ECO:0000313" key="2">
    <source>
        <dbReference type="EMBL" id="KUG27128.1"/>
    </source>
</evidence>
<dbReference type="InterPro" id="IPR001789">
    <property type="entry name" value="Sig_transdc_resp-reg_receiver"/>
</dbReference>
<dbReference type="Pfam" id="PF00072">
    <property type="entry name" value="Response_reg"/>
    <property type="match status" value="1"/>
</dbReference>
<organism evidence="2">
    <name type="scientific">hydrocarbon metagenome</name>
    <dbReference type="NCBI Taxonomy" id="938273"/>
    <lineage>
        <taxon>unclassified sequences</taxon>
        <taxon>metagenomes</taxon>
        <taxon>ecological metagenomes</taxon>
    </lineage>
</organism>